<proteinExistence type="predicted"/>
<accession>A0ABQ9Z2X5</accession>
<evidence type="ECO:0000313" key="2">
    <source>
        <dbReference type="EMBL" id="KAK4007251.1"/>
    </source>
</evidence>
<reference evidence="2 3" key="1">
    <citation type="journal article" date="2023" name="Nucleic Acids Res.">
        <title>The hologenome of Daphnia magna reveals possible DNA methylation and microbiome-mediated evolution of the host genome.</title>
        <authorList>
            <person name="Chaturvedi A."/>
            <person name="Li X."/>
            <person name="Dhandapani V."/>
            <person name="Marshall H."/>
            <person name="Kissane S."/>
            <person name="Cuenca-Cambronero M."/>
            <person name="Asole G."/>
            <person name="Calvet F."/>
            <person name="Ruiz-Romero M."/>
            <person name="Marangio P."/>
            <person name="Guigo R."/>
            <person name="Rago D."/>
            <person name="Mirbahai L."/>
            <person name="Eastwood N."/>
            <person name="Colbourne J.K."/>
            <person name="Zhou J."/>
            <person name="Mallon E."/>
            <person name="Orsini L."/>
        </authorList>
    </citation>
    <scope>NUCLEOTIDE SEQUENCE [LARGE SCALE GENOMIC DNA]</scope>
    <source>
        <strain evidence="2">LRV0_1</strain>
    </source>
</reference>
<gene>
    <name evidence="2" type="ORF">OUZ56_012412</name>
</gene>
<name>A0ABQ9Z2X5_9CRUS</name>
<keyword evidence="3" id="KW-1185">Reference proteome</keyword>
<evidence type="ECO:0000313" key="3">
    <source>
        <dbReference type="Proteomes" id="UP001234178"/>
    </source>
</evidence>
<feature type="region of interest" description="Disordered" evidence="1">
    <location>
        <begin position="77"/>
        <end position="96"/>
    </location>
</feature>
<dbReference type="EMBL" id="JAOYFB010000002">
    <property type="protein sequence ID" value="KAK4007251.1"/>
    <property type="molecule type" value="Genomic_DNA"/>
</dbReference>
<sequence>MTYQGDRLRHFSQVKRYWCTDRAKKFIDLTSVDGGLEEEPRESTSLSSERQREKTVCENECTRKIVRIQKKRGAVSFWETESTEPHQEQNRRDQETEIHVADENAYEEELGTEMVEADDGTQKERARKQSDLEERRYPVRIRKQRFAWNTVLIFGLRMVLSTETVQWGGLQVTI</sequence>
<dbReference type="Proteomes" id="UP001234178">
    <property type="component" value="Unassembled WGS sequence"/>
</dbReference>
<comment type="caution">
    <text evidence="2">The sequence shown here is derived from an EMBL/GenBank/DDBJ whole genome shotgun (WGS) entry which is preliminary data.</text>
</comment>
<protein>
    <submittedName>
        <fullName evidence="2">Uncharacterized protein</fullName>
    </submittedName>
</protein>
<feature type="compositionally biased region" description="Basic and acidic residues" evidence="1">
    <location>
        <begin position="83"/>
        <end position="96"/>
    </location>
</feature>
<organism evidence="2 3">
    <name type="scientific">Daphnia magna</name>
    <dbReference type="NCBI Taxonomy" id="35525"/>
    <lineage>
        <taxon>Eukaryota</taxon>
        <taxon>Metazoa</taxon>
        <taxon>Ecdysozoa</taxon>
        <taxon>Arthropoda</taxon>
        <taxon>Crustacea</taxon>
        <taxon>Branchiopoda</taxon>
        <taxon>Diplostraca</taxon>
        <taxon>Cladocera</taxon>
        <taxon>Anomopoda</taxon>
        <taxon>Daphniidae</taxon>
        <taxon>Daphnia</taxon>
    </lineage>
</organism>
<evidence type="ECO:0000256" key="1">
    <source>
        <dbReference type="SAM" id="MobiDB-lite"/>
    </source>
</evidence>